<dbReference type="InterPro" id="IPR035986">
    <property type="entry name" value="PKD_dom_sf"/>
</dbReference>
<protein>
    <submittedName>
        <fullName evidence="3">Gliding motility-associated-like protein</fullName>
    </submittedName>
</protein>
<dbReference type="InterPro" id="IPR013783">
    <property type="entry name" value="Ig-like_fold"/>
</dbReference>
<dbReference type="NCBIfam" id="TIGR04131">
    <property type="entry name" value="Bac_Flav_CTERM"/>
    <property type="match status" value="1"/>
</dbReference>
<dbReference type="RefSeq" id="WP_106540712.1">
    <property type="nucleotide sequence ID" value="NZ_BLAU01000001.1"/>
</dbReference>
<reference evidence="2 5" key="2">
    <citation type="submission" date="2019-10" db="EMBL/GenBank/DDBJ databases">
        <title>Prolixibacter strains distinguished by the presence of nitrate reductase genes were adept at nitrate-dependent anaerobic corrosion of metallic iron and carbon steel.</title>
        <authorList>
            <person name="Iino T."/>
            <person name="Shono N."/>
            <person name="Ito K."/>
            <person name="Nakamura R."/>
            <person name="Sueoka K."/>
            <person name="Harayama S."/>
            <person name="Ohkuma M."/>
        </authorList>
    </citation>
    <scope>NUCLEOTIDE SEQUENCE [LARGE SCALE GENOMIC DNA]</scope>
    <source>
        <strain evidence="2 5">MIC1-1</strain>
    </source>
</reference>
<evidence type="ECO:0000313" key="5">
    <source>
        <dbReference type="Proteomes" id="UP000396862"/>
    </source>
</evidence>
<evidence type="ECO:0000313" key="4">
    <source>
        <dbReference type="Proteomes" id="UP000240621"/>
    </source>
</evidence>
<feature type="chain" id="PRO_5015139279" evidence="1">
    <location>
        <begin position="27"/>
        <end position="777"/>
    </location>
</feature>
<dbReference type="EMBL" id="BLAU01000001">
    <property type="protein sequence ID" value="GET20316.1"/>
    <property type="molecule type" value="Genomic_DNA"/>
</dbReference>
<reference evidence="3 4" key="1">
    <citation type="submission" date="2018-03" db="EMBL/GenBank/DDBJ databases">
        <title>Genomic Encyclopedia of Archaeal and Bacterial Type Strains, Phase II (KMG-II): from individual species to whole genera.</title>
        <authorList>
            <person name="Goeker M."/>
        </authorList>
    </citation>
    <scope>NUCLEOTIDE SEQUENCE [LARGE SCALE GENOMIC DNA]</scope>
    <source>
        <strain evidence="3 4">DSM 27267</strain>
    </source>
</reference>
<dbReference type="Proteomes" id="UP000240621">
    <property type="component" value="Unassembled WGS sequence"/>
</dbReference>
<dbReference type="NCBIfam" id="NF012211">
    <property type="entry name" value="tand_rpt_95"/>
    <property type="match status" value="3"/>
</dbReference>
<dbReference type="Proteomes" id="UP000396862">
    <property type="component" value="Unassembled WGS sequence"/>
</dbReference>
<dbReference type="EMBL" id="PYGC01000001">
    <property type="protein sequence ID" value="PSK85697.1"/>
    <property type="molecule type" value="Genomic_DNA"/>
</dbReference>
<gene>
    <name evidence="3" type="ORF">CLV93_101666</name>
    <name evidence="2" type="ORF">JCM18694_05620</name>
</gene>
<sequence length="777" mass="83648">MKVYVKHIILLVSVLALLFPVGKGYAQTTADQQVPQGEQRTYSVTAEPNYQYHWSVSSGGSSTDLSASTGNSVTITWDGTPGIYTLELSVTQIHVNTDGQQIAVCNGDPRQISVEIVEPYTFELVDDHNIMSVSDGETAFNGSVFTNDFMLSTAATNTKALPLDNLAGQSDLIASVTQQAKNGFVVIGIHDGNYSYMPDNGYAGHDSFSYKVERNGIIMESRVQFEILRTNPSKQYPPVAFNDEARAPAGTTIHSTVLNNDIDLNGDPLTVNTTPAKGPLHGTVVLHADGTYIYTPSTPNPVDDEFTYEVTDGHSTVEAKVKLRLYDNTNQNNPPFGGDDLFMSFMKEKSGSVAPNDLSVDGKQALTYKLANKDANGPDHGMVNLKTDGSFSYTPNPGYIGADHFVYEVSDGTRQTYATAYVYVMADLIANAGNDTTVSGCGTVVADASGSQGLDLRYDWTSTTGTFDNPTAQVTNYVPDGPGQHELILTVTNSAGLSKKDTMVATVLPLPEIVMDAPETLESGMSAVLDASGTTGNAPLTFHWSTTDGTIEGVSDEPILEISSPGTYTLDVKDSSGCPATDIVVVQGVNHAPVAYDDFAATSAQEPINIGVLANDVDVDNNLDTSSVTILLKPSYGDVKVLPDGTINYIPTEPYQGNDQFTYQVCDLTNLCDSAVVVIDVSRGPFVIPEAFSPNSDGFNDAFEIKGIEQYPGTVLTVYNRWQSKVYVSKDYKNDWDGKCNTGLMSGDRLLPVGTYYYVLTLGGTHKTYKGFVYIAY</sequence>
<organism evidence="3 4">
    <name type="scientific">Prolixibacter denitrificans</name>
    <dbReference type="NCBI Taxonomy" id="1541063"/>
    <lineage>
        <taxon>Bacteria</taxon>
        <taxon>Pseudomonadati</taxon>
        <taxon>Bacteroidota</taxon>
        <taxon>Bacteroidia</taxon>
        <taxon>Marinilabiliales</taxon>
        <taxon>Prolixibacteraceae</taxon>
        <taxon>Prolixibacter</taxon>
    </lineage>
</organism>
<dbReference type="Pfam" id="PF17963">
    <property type="entry name" value="Big_9"/>
    <property type="match status" value="4"/>
</dbReference>
<dbReference type="OrthoDB" id="1123245at2"/>
<accession>A0A2P8CL75</accession>
<evidence type="ECO:0000256" key="1">
    <source>
        <dbReference type="SAM" id="SignalP"/>
    </source>
</evidence>
<dbReference type="SUPFAM" id="SSF49299">
    <property type="entry name" value="PKD domain"/>
    <property type="match status" value="2"/>
</dbReference>
<feature type="signal peptide" evidence="1">
    <location>
        <begin position="1"/>
        <end position="26"/>
    </location>
</feature>
<evidence type="ECO:0000313" key="2">
    <source>
        <dbReference type="EMBL" id="GET20316.1"/>
    </source>
</evidence>
<dbReference type="AlphaFoldDB" id="A0A2P8CL75"/>
<dbReference type="InterPro" id="IPR026341">
    <property type="entry name" value="T9SS_type_B"/>
</dbReference>
<proteinExistence type="predicted"/>
<dbReference type="Gene3D" id="2.60.40.3440">
    <property type="match status" value="4"/>
</dbReference>
<name>A0A2P8CL75_9BACT</name>
<dbReference type="Pfam" id="PF13585">
    <property type="entry name" value="CHU_C"/>
    <property type="match status" value="1"/>
</dbReference>
<evidence type="ECO:0000313" key="3">
    <source>
        <dbReference type="EMBL" id="PSK85697.1"/>
    </source>
</evidence>
<comment type="caution">
    <text evidence="3">The sequence shown here is derived from an EMBL/GenBank/DDBJ whole genome shotgun (WGS) entry which is preliminary data.</text>
</comment>
<keyword evidence="5" id="KW-1185">Reference proteome</keyword>
<dbReference type="Gene3D" id="2.60.40.10">
    <property type="entry name" value="Immunoglobulins"/>
    <property type="match status" value="2"/>
</dbReference>
<keyword evidence="1" id="KW-0732">Signal</keyword>